<accession>S8AMD7</accession>
<reference evidence="2 3" key="1">
    <citation type="journal article" date="2013" name="PLoS Genet.">
        <title>Genomic mechanisms accounting for the adaptation to parasitism in nematode-trapping fungi.</title>
        <authorList>
            <person name="Meerupati T."/>
            <person name="Andersson K.M."/>
            <person name="Friman E."/>
            <person name="Kumar D."/>
            <person name="Tunlid A."/>
            <person name="Ahren D."/>
        </authorList>
    </citation>
    <scope>NUCLEOTIDE SEQUENCE [LARGE SCALE GENOMIC DNA]</scope>
    <source>
        <strain evidence="2 3">CBS 200.50</strain>
    </source>
</reference>
<evidence type="ECO:0000256" key="1">
    <source>
        <dbReference type="SAM" id="MobiDB-lite"/>
    </source>
</evidence>
<sequence length="79" mass="8813">MGNSQSAPLQSVGLRDKSTQSESTFKTHFRAFKAAFTNPENYKNGAKDGVLDWLKDPFQVDSDFTLSDAIVHVTHHDND</sequence>
<gene>
    <name evidence="2" type="ORF">H072_1901</name>
</gene>
<proteinExistence type="predicted"/>
<evidence type="ECO:0000313" key="2">
    <source>
        <dbReference type="EMBL" id="EPS44105.1"/>
    </source>
</evidence>
<protein>
    <submittedName>
        <fullName evidence="2">Uncharacterized protein</fullName>
    </submittedName>
</protein>
<name>S8AMD7_DACHA</name>
<dbReference type="EMBL" id="AQGS01000059">
    <property type="protein sequence ID" value="EPS44105.1"/>
    <property type="molecule type" value="Genomic_DNA"/>
</dbReference>
<keyword evidence="3" id="KW-1185">Reference proteome</keyword>
<dbReference type="AlphaFoldDB" id="S8AMD7"/>
<evidence type="ECO:0000313" key="3">
    <source>
        <dbReference type="Proteomes" id="UP000015100"/>
    </source>
</evidence>
<organism evidence="2 3">
    <name type="scientific">Dactylellina haptotyla (strain CBS 200.50)</name>
    <name type="common">Nematode-trapping fungus</name>
    <name type="synonym">Monacrosporium haptotylum</name>
    <dbReference type="NCBI Taxonomy" id="1284197"/>
    <lineage>
        <taxon>Eukaryota</taxon>
        <taxon>Fungi</taxon>
        <taxon>Dikarya</taxon>
        <taxon>Ascomycota</taxon>
        <taxon>Pezizomycotina</taxon>
        <taxon>Orbiliomycetes</taxon>
        <taxon>Orbiliales</taxon>
        <taxon>Orbiliaceae</taxon>
        <taxon>Dactylellina</taxon>
    </lineage>
</organism>
<reference evidence="3" key="2">
    <citation type="submission" date="2013-04" db="EMBL/GenBank/DDBJ databases">
        <title>Genomic mechanisms accounting for the adaptation to parasitism in nematode-trapping fungi.</title>
        <authorList>
            <person name="Ahren D.G."/>
        </authorList>
    </citation>
    <scope>NUCLEOTIDE SEQUENCE [LARGE SCALE GENOMIC DNA]</scope>
    <source>
        <strain evidence="3">CBS 200.50</strain>
    </source>
</reference>
<dbReference type="HOGENOM" id="CLU_2605964_0_0_1"/>
<feature type="region of interest" description="Disordered" evidence="1">
    <location>
        <begin position="1"/>
        <end position="21"/>
    </location>
</feature>
<comment type="caution">
    <text evidence="2">The sequence shown here is derived from an EMBL/GenBank/DDBJ whole genome shotgun (WGS) entry which is preliminary data.</text>
</comment>
<dbReference type="Proteomes" id="UP000015100">
    <property type="component" value="Unassembled WGS sequence"/>
</dbReference>